<dbReference type="PANTHER" id="PTHR10046">
    <property type="entry name" value="ATP DEPENDENT LON PROTEASE FAMILY MEMBER"/>
    <property type="match status" value="1"/>
</dbReference>
<sequence length="351" mass="37372">MKQTRKPVSTIIAALFAVLLAGAFLPVDYVIESPGPTFNTIGSFDNQDLIAVDGKRTYPTAGELDMTTVMVSGGPGRDITAGDAVRAMLNPHQDLVPKSMLYDESQTRQEVDEQNQAMMDHSQTDAVAAALHEQGIDFVRKFVVQGFTEETQADGILKLNDEIQTADGRDISGVVALRQQLAELDEDTITLGLTRDGQDMDVEVPVVTSAAGERVMGVFLSNTYEFPFDVSVNLDDVGGPSAGLMFALALVDKMTPGAMTGGKHFAGTGTIDADGTVGSIGGIPQKVVGAQQQGAKYFLAPEENCADLRGRIPAGITVFSVKNLAQARKIVEQVGRQSDTDQAFADLPQCD</sequence>
<evidence type="ECO:0000259" key="2">
    <source>
        <dbReference type="PROSITE" id="PS51786"/>
    </source>
</evidence>
<comment type="caution">
    <text evidence="3">The sequence shown here is derived from an EMBL/GenBank/DDBJ whole genome shotgun (WGS) entry which is preliminary data.</text>
</comment>
<dbReference type="EC" id="3.4.21.53" evidence="1"/>
<feature type="active site" evidence="1">
    <location>
        <position position="286"/>
    </location>
</feature>
<protein>
    <recommendedName>
        <fullName evidence="1">endopeptidase La</fullName>
        <ecNumber evidence="1">3.4.21.53</ecNumber>
    </recommendedName>
</protein>
<dbReference type="InterPro" id="IPR020568">
    <property type="entry name" value="Ribosomal_Su5_D2-typ_SF"/>
</dbReference>
<reference evidence="3 4" key="1">
    <citation type="submission" date="2024-09" db="EMBL/GenBank/DDBJ databases">
        <authorList>
            <person name="Sun Q."/>
            <person name="Mori K."/>
        </authorList>
    </citation>
    <scope>NUCLEOTIDE SEQUENCE [LARGE SCALE GENOMIC DNA]</scope>
    <source>
        <strain evidence="3 4">NCAIM B.02604</strain>
    </source>
</reference>
<dbReference type="RefSeq" id="WP_377458044.1">
    <property type="nucleotide sequence ID" value="NZ_JBHLUB010000003.1"/>
</dbReference>
<dbReference type="EMBL" id="JBHLUB010000003">
    <property type="protein sequence ID" value="MFC0581357.1"/>
    <property type="molecule type" value="Genomic_DNA"/>
</dbReference>
<dbReference type="InterPro" id="IPR036034">
    <property type="entry name" value="PDZ_sf"/>
</dbReference>
<feature type="active site" evidence="1">
    <location>
        <position position="241"/>
    </location>
</feature>
<evidence type="ECO:0000313" key="4">
    <source>
        <dbReference type="Proteomes" id="UP001589862"/>
    </source>
</evidence>
<comment type="similarity">
    <text evidence="1">Belongs to the peptidase S16 family.</text>
</comment>
<evidence type="ECO:0000256" key="1">
    <source>
        <dbReference type="PROSITE-ProRule" id="PRU01122"/>
    </source>
</evidence>
<comment type="catalytic activity">
    <reaction evidence="1">
        <text>Hydrolysis of proteins in presence of ATP.</text>
        <dbReference type="EC" id="3.4.21.53"/>
    </reaction>
</comment>
<dbReference type="InterPro" id="IPR008269">
    <property type="entry name" value="Lon_proteolytic"/>
</dbReference>
<dbReference type="InterPro" id="IPR027065">
    <property type="entry name" value="Lon_Prtase"/>
</dbReference>
<dbReference type="InterPro" id="IPR014721">
    <property type="entry name" value="Ribsml_uS5_D2-typ_fold_subgr"/>
</dbReference>
<dbReference type="SUPFAM" id="SSF54211">
    <property type="entry name" value="Ribosomal protein S5 domain 2-like"/>
    <property type="match status" value="1"/>
</dbReference>
<dbReference type="Gene3D" id="3.30.230.10">
    <property type="match status" value="1"/>
</dbReference>
<name>A0ABV6PAD3_9MICC</name>
<keyword evidence="1" id="KW-0720">Serine protease</keyword>
<gene>
    <name evidence="3" type="ORF">ACFFFR_02990</name>
</gene>
<feature type="domain" description="Lon proteolytic" evidence="2">
    <location>
        <begin position="236"/>
        <end position="334"/>
    </location>
</feature>
<dbReference type="PROSITE" id="PS51786">
    <property type="entry name" value="LON_PROTEOLYTIC"/>
    <property type="match status" value="1"/>
</dbReference>
<organism evidence="3 4">
    <name type="scientific">Micrococcoides hystricis</name>
    <dbReference type="NCBI Taxonomy" id="1572761"/>
    <lineage>
        <taxon>Bacteria</taxon>
        <taxon>Bacillati</taxon>
        <taxon>Actinomycetota</taxon>
        <taxon>Actinomycetes</taxon>
        <taxon>Micrococcales</taxon>
        <taxon>Micrococcaceae</taxon>
        <taxon>Micrococcoides</taxon>
    </lineage>
</organism>
<dbReference type="Pfam" id="PF05362">
    <property type="entry name" value="Lon_C"/>
    <property type="match status" value="1"/>
</dbReference>
<keyword evidence="1" id="KW-0378">Hydrolase</keyword>
<dbReference type="SUPFAM" id="SSF50156">
    <property type="entry name" value="PDZ domain-like"/>
    <property type="match status" value="1"/>
</dbReference>
<evidence type="ECO:0000313" key="3">
    <source>
        <dbReference type="EMBL" id="MFC0581357.1"/>
    </source>
</evidence>
<keyword evidence="1" id="KW-0645">Protease</keyword>
<dbReference type="Proteomes" id="UP001589862">
    <property type="component" value="Unassembled WGS sequence"/>
</dbReference>
<keyword evidence="4" id="KW-1185">Reference proteome</keyword>
<proteinExistence type="inferred from homology"/>
<accession>A0ABV6PAD3</accession>